<feature type="transmembrane region" description="Helical" evidence="5">
    <location>
        <begin position="352"/>
        <end position="370"/>
    </location>
</feature>
<evidence type="ECO:0008006" key="7">
    <source>
        <dbReference type="Google" id="ProtNLM"/>
    </source>
</evidence>
<comment type="subcellular location">
    <subcellularLocation>
        <location evidence="1">Membrane</location>
        <topology evidence="1">Multi-pass membrane protein</topology>
    </subcellularLocation>
</comment>
<feature type="transmembrane region" description="Helical" evidence="5">
    <location>
        <begin position="167"/>
        <end position="190"/>
    </location>
</feature>
<dbReference type="InterPro" id="IPR011701">
    <property type="entry name" value="MFS"/>
</dbReference>
<feature type="transmembrane region" description="Helical" evidence="5">
    <location>
        <begin position="447"/>
        <end position="467"/>
    </location>
</feature>
<feature type="transmembrane region" description="Helical" evidence="5">
    <location>
        <begin position="322"/>
        <end position="340"/>
    </location>
</feature>
<reference evidence="6" key="1">
    <citation type="submission" date="2015-08" db="EMBL/GenBank/DDBJ databases">
        <authorList>
            <person name="Babu N.S."/>
            <person name="Beckwith C.J."/>
            <person name="Beseler K.G."/>
            <person name="Brison A."/>
            <person name="Carone J.V."/>
            <person name="Caskin T.P."/>
            <person name="Diamond M."/>
            <person name="Durham M.E."/>
            <person name="Foxe J.M."/>
            <person name="Go M."/>
            <person name="Henderson B.A."/>
            <person name="Jones I.B."/>
            <person name="McGettigan J.A."/>
            <person name="Micheletti S.J."/>
            <person name="Nasrallah M.E."/>
            <person name="Ortiz D."/>
            <person name="Piller C.R."/>
            <person name="Privatt S.R."/>
            <person name="Schneider S.L."/>
            <person name="Sharp S."/>
            <person name="Smith T.C."/>
            <person name="Stanton J.D."/>
            <person name="Ullery H.E."/>
            <person name="Wilson R.J."/>
            <person name="Serrano M.G."/>
            <person name="Buck G."/>
            <person name="Lee V."/>
            <person name="Wang Y."/>
            <person name="Carvalho R."/>
            <person name="Voegtly L."/>
            <person name="Shi R."/>
            <person name="Duckworth R."/>
            <person name="Johnson A."/>
            <person name="Loviza R."/>
            <person name="Walstead R."/>
            <person name="Shah Z."/>
            <person name="Kiflezghi M."/>
            <person name="Wade K."/>
            <person name="Ball S.L."/>
            <person name="Bradley K.W."/>
            <person name="Asai D.J."/>
            <person name="Bowman C.A."/>
            <person name="Russell D.A."/>
            <person name="Pope W.H."/>
            <person name="Jacobs-Sera D."/>
            <person name="Hendrix R.W."/>
            <person name="Hatfull G.F."/>
        </authorList>
    </citation>
    <scope>NUCLEOTIDE SEQUENCE</scope>
</reference>
<dbReference type="AlphaFoldDB" id="A0A1D2A8P2"/>
<keyword evidence="3 5" id="KW-1133">Transmembrane helix</keyword>
<feature type="non-terminal residue" evidence="6">
    <location>
        <position position="1"/>
    </location>
</feature>
<feature type="transmembrane region" description="Helical" evidence="5">
    <location>
        <begin position="414"/>
        <end position="435"/>
    </location>
</feature>
<evidence type="ECO:0000256" key="1">
    <source>
        <dbReference type="ARBA" id="ARBA00004141"/>
    </source>
</evidence>
<feature type="transmembrane region" description="Helical" evidence="5">
    <location>
        <begin position="202"/>
        <end position="222"/>
    </location>
</feature>
<feature type="transmembrane region" description="Helical" evidence="5">
    <location>
        <begin position="107"/>
        <end position="130"/>
    </location>
</feature>
<feature type="transmembrane region" description="Helical" evidence="5">
    <location>
        <begin position="376"/>
        <end position="393"/>
    </location>
</feature>
<dbReference type="EMBL" id="GDKF01003181">
    <property type="protein sequence ID" value="JAT75441.1"/>
    <property type="molecule type" value="Transcribed_RNA"/>
</dbReference>
<proteinExistence type="predicted"/>
<gene>
    <name evidence="6" type="ORF">g.3784</name>
</gene>
<evidence type="ECO:0000256" key="5">
    <source>
        <dbReference type="SAM" id="Phobius"/>
    </source>
</evidence>
<dbReference type="SUPFAM" id="SSF103473">
    <property type="entry name" value="MFS general substrate transporter"/>
    <property type="match status" value="1"/>
</dbReference>
<dbReference type="Gene3D" id="1.20.1250.20">
    <property type="entry name" value="MFS general substrate transporter like domains"/>
    <property type="match status" value="1"/>
</dbReference>
<name>A0A1D2A8P2_AUXPR</name>
<protein>
    <recommendedName>
        <fullName evidence="7">Major facilitator superfamily (MFS) profile domain-containing protein</fullName>
    </recommendedName>
</protein>
<feature type="transmembrane region" description="Helical" evidence="5">
    <location>
        <begin position="284"/>
        <end position="302"/>
    </location>
</feature>
<evidence type="ECO:0000256" key="2">
    <source>
        <dbReference type="ARBA" id="ARBA00022692"/>
    </source>
</evidence>
<evidence type="ECO:0000313" key="6">
    <source>
        <dbReference type="EMBL" id="JAT75441.1"/>
    </source>
</evidence>
<sequence length="514" mass="54686">KLYSWQSGCIREATHGCDGTRMAVNGMASAQPPMLAKGMWKELWESRAWRLFPLILLYVIALTFLVPHLPTLLTNDFASRRAGRQLHCEDYVVAEAPTACRDAHSEVVAWSSGASFLSNTVISLFMIPMVGHWSDLYGRRPFMAAPQLASLGSLGVVLLHLRIGLPLYWYYVVQVCMSGFSALAVNLAFLADTLSPVNRPPAFGLVLAVFSAAVILGPTLGSHLGADLAVKAAMVVVLLCSISTLTLLPESLPKEARGRPPTSPHARQPLPAWRAVTILTRSRLFITLTLCMMLMGMTAEGIQDLLVQYLQLKLGFGVQDQAHLFVVLGVGGLLVQGLLLRPLLSLAGDKSVLMLGLTASLVQQLALAVAGTKTQALAAVGLGAIGSVTFPVISSLKANNARRDEQGAVQGALMGARAVASGFGPIVFSLLFAAFTRSDSPLPYFPGAPFLLAAALTLGAAGAALSMPIPWMVTAAKAEEGVAMPDPPGEVIWDREGPEDLEHAMLPVEARPLL</sequence>
<dbReference type="GO" id="GO:0022857">
    <property type="term" value="F:transmembrane transporter activity"/>
    <property type="evidence" value="ECO:0007669"/>
    <property type="project" value="InterPro"/>
</dbReference>
<feature type="transmembrane region" description="Helical" evidence="5">
    <location>
        <begin position="142"/>
        <end position="161"/>
    </location>
</feature>
<evidence type="ECO:0000256" key="4">
    <source>
        <dbReference type="ARBA" id="ARBA00023136"/>
    </source>
</evidence>
<dbReference type="PANTHER" id="PTHR23507:SF1">
    <property type="entry name" value="FI18259P1-RELATED"/>
    <property type="match status" value="1"/>
</dbReference>
<dbReference type="GO" id="GO:0016020">
    <property type="term" value="C:membrane"/>
    <property type="evidence" value="ECO:0007669"/>
    <property type="project" value="UniProtKB-SubCell"/>
</dbReference>
<dbReference type="Pfam" id="PF07690">
    <property type="entry name" value="MFS_1"/>
    <property type="match status" value="1"/>
</dbReference>
<keyword evidence="4 5" id="KW-0472">Membrane</keyword>
<dbReference type="InterPro" id="IPR036259">
    <property type="entry name" value="MFS_trans_sf"/>
</dbReference>
<feature type="transmembrane region" description="Helical" evidence="5">
    <location>
        <begin position="48"/>
        <end position="66"/>
    </location>
</feature>
<dbReference type="PANTHER" id="PTHR23507">
    <property type="entry name" value="ZGC:174356"/>
    <property type="match status" value="1"/>
</dbReference>
<evidence type="ECO:0000256" key="3">
    <source>
        <dbReference type="ARBA" id="ARBA00022989"/>
    </source>
</evidence>
<keyword evidence="2 5" id="KW-0812">Transmembrane</keyword>
<accession>A0A1D2A8P2</accession>
<organism evidence="6">
    <name type="scientific">Auxenochlorella protothecoides</name>
    <name type="common">Green microalga</name>
    <name type="synonym">Chlorella protothecoides</name>
    <dbReference type="NCBI Taxonomy" id="3075"/>
    <lineage>
        <taxon>Eukaryota</taxon>
        <taxon>Viridiplantae</taxon>
        <taxon>Chlorophyta</taxon>
        <taxon>core chlorophytes</taxon>
        <taxon>Trebouxiophyceae</taxon>
        <taxon>Chlorellales</taxon>
        <taxon>Chlorellaceae</taxon>
        <taxon>Auxenochlorella</taxon>
    </lineage>
</organism>